<dbReference type="Pfam" id="PF04564">
    <property type="entry name" value="U-box"/>
    <property type="match status" value="1"/>
</dbReference>
<evidence type="ECO:0000256" key="11">
    <source>
        <dbReference type="ARBA" id="ARBA00023187"/>
    </source>
</evidence>
<name>A0AA36GDR4_9BILA</name>
<feature type="domain" description="U-box" evidence="16">
    <location>
        <begin position="3"/>
        <end position="68"/>
    </location>
</feature>
<dbReference type="PROSITE" id="PS50294">
    <property type="entry name" value="WD_REPEATS_REGION"/>
    <property type="match status" value="2"/>
</dbReference>
<dbReference type="GO" id="GO:0006281">
    <property type="term" value="P:DNA repair"/>
    <property type="evidence" value="ECO:0007669"/>
    <property type="project" value="UniProtKB-KW"/>
</dbReference>
<dbReference type="InterPro" id="IPR001680">
    <property type="entry name" value="WD40_rpt"/>
</dbReference>
<feature type="repeat" description="WD" evidence="14">
    <location>
        <begin position="350"/>
        <end position="378"/>
    </location>
</feature>
<reference evidence="17" key="1">
    <citation type="submission" date="2023-06" db="EMBL/GenBank/DDBJ databases">
        <authorList>
            <person name="Delattre M."/>
        </authorList>
    </citation>
    <scope>NUCLEOTIDE SEQUENCE</scope>
    <source>
        <strain evidence="17">AF72</strain>
    </source>
</reference>
<evidence type="ECO:0000256" key="3">
    <source>
        <dbReference type="ARBA" id="ARBA00006388"/>
    </source>
</evidence>
<dbReference type="EMBL" id="CATQJA010002663">
    <property type="protein sequence ID" value="CAJ0581630.1"/>
    <property type="molecule type" value="Genomic_DNA"/>
</dbReference>
<evidence type="ECO:0000256" key="1">
    <source>
        <dbReference type="ARBA" id="ARBA00000900"/>
    </source>
</evidence>
<evidence type="ECO:0000256" key="15">
    <source>
        <dbReference type="RuleBase" id="RU367101"/>
    </source>
</evidence>
<comment type="pathway">
    <text evidence="15">Protein modification; protein ubiquitination.</text>
</comment>
<comment type="caution">
    <text evidence="17">The sequence shown here is derived from an EMBL/GenBank/DDBJ whole genome shotgun (WGS) entry which is preliminary data.</text>
</comment>
<dbReference type="SUPFAM" id="SSF57850">
    <property type="entry name" value="RING/U-box"/>
    <property type="match status" value="1"/>
</dbReference>
<dbReference type="Gene3D" id="2.130.10.10">
    <property type="entry name" value="YVTN repeat-like/Quinoprotein amine dehydrogenase"/>
    <property type="match status" value="1"/>
</dbReference>
<evidence type="ECO:0000256" key="2">
    <source>
        <dbReference type="ARBA" id="ARBA00004642"/>
    </source>
</evidence>
<dbReference type="PANTHER" id="PTHR43995:SF1">
    <property type="entry name" value="PRE-MRNA-PROCESSING FACTOR 19"/>
    <property type="match status" value="1"/>
</dbReference>
<dbReference type="FunFam" id="3.30.40.10:FF:000027">
    <property type="entry name" value="Pre-mRNA-processing factor 19, putative"/>
    <property type="match status" value="1"/>
</dbReference>
<feature type="non-terminal residue" evidence="17">
    <location>
        <position position="1"/>
    </location>
</feature>
<dbReference type="InterPro" id="IPR036322">
    <property type="entry name" value="WD40_repeat_dom_sf"/>
</dbReference>
<gene>
    <name evidence="17" type="ORF">MSPICULIGERA_LOCUS19785</name>
</gene>
<dbReference type="InterPro" id="IPR015943">
    <property type="entry name" value="WD40/YVTN_repeat-like_dom_sf"/>
</dbReference>
<dbReference type="InterPro" id="IPR013915">
    <property type="entry name" value="Prp19_cc"/>
</dbReference>
<evidence type="ECO:0000313" key="17">
    <source>
        <dbReference type="EMBL" id="CAJ0581630.1"/>
    </source>
</evidence>
<dbReference type="Pfam" id="PF00400">
    <property type="entry name" value="WD40"/>
    <property type="match status" value="3"/>
</dbReference>
<proteinExistence type="inferred from homology"/>
<dbReference type="Proteomes" id="UP001177023">
    <property type="component" value="Unassembled WGS sequence"/>
</dbReference>
<comment type="subunit">
    <text evidence="15">Homotetramer.</text>
</comment>
<dbReference type="SMART" id="SM00504">
    <property type="entry name" value="Ubox"/>
    <property type="match status" value="1"/>
</dbReference>
<evidence type="ECO:0000256" key="5">
    <source>
        <dbReference type="ARBA" id="ARBA00015618"/>
    </source>
</evidence>
<keyword evidence="7 15" id="KW-0507">mRNA processing</keyword>
<keyword evidence="13 15" id="KW-0539">Nucleus</keyword>
<evidence type="ECO:0000313" key="18">
    <source>
        <dbReference type="Proteomes" id="UP001177023"/>
    </source>
</evidence>
<keyword evidence="12 15" id="KW-0234">DNA repair</keyword>
<evidence type="ECO:0000256" key="4">
    <source>
        <dbReference type="ARBA" id="ARBA00012483"/>
    </source>
</evidence>
<dbReference type="PROSITE" id="PS00678">
    <property type="entry name" value="WD_REPEATS_1"/>
    <property type="match status" value="1"/>
</dbReference>
<evidence type="ECO:0000256" key="6">
    <source>
        <dbReference type="ARBA" id="ARBA00022574"/>
    </source>
</evidence>
<keyword evidence="18" id="KW-1185">Reference proteome</keyword>
<evidence type="ECO:0000256" key="10">
    <source>
        <dbReference type="ARBA" id="ARBA00022763"/>
    </source>
</evidence>
<keyword evidence="11 15" id="KW-0508">mRNA splicing</keyword>
<evidence type="ECO:0000256" key="9">
    <source>
        <dbReference type="ARBA" id="ARBA00022737"/>
    </source>
</evidence>
<dbReference type="EC" id="2.3.2.27" evidence="4 15"/>
<evidence type="ECO:0000256" key="7">
    <source>
        <dbReference type="ARBA" id="ARBA00022664"/>
    </source>
</evidence>
<keyword evidence="6 14" id="KW-0853">WD repeat</keyword>
<evidence type="ECO:0000259" key="16">
    <source>
        <dbReference type="SMART" id="SM00504"/>
    </source>
</evidence>
<dbReference type="GO" id="GO:0071006">
    <property type="term" value="C:U2-type catalytic step 1 spliceosome"/>
    <property type="evidence" value="ECO:0007669"/>
    <property type="project" value="TreeGrafter"/>
</dbReference>
<dbReference type="GO" id="GO:0061630">
    <property type="term" value="F:ubiquitin protein ligase activity"/>
    <property type="evidence" value="ECO:0007669"/>
    <property type="project" value="UniProtKB-UniRule"/>
</dbReference>
<dbReference type="SMART" id="SM00320">
    <property type="entry name" value="WD40"/>
    <property type="match status" value="6"/>
</dbReference>
<comment type="catalytic activity">
    <reaction evidence="1 15">
        <text>S-ubiquitinyl-[E2 ubiquitin-conjugating enzyme]-L-cysteine + [acceptor protein]-L-lysine = [E2 ubiquitin-conjugating enzyme]-L-cysteine + N(6)-ubiquitinyl-[acceptor protein]-L-lysine.</text>
        <dbReference type="EC" id="2.3.2.27"/>
    </reaction>
</comment>
<sequence>MSTFICALTGHPCEEPVVSPVSGTVFEKRAIYKYLEERGCDPINEKPLAGDELISLSGGAHSAAPRTFATASVPGMLKALQDEYEVCLLNNFTLRQQLMTARQELSDTLYKNDAAARVIARLGQELNAARDALSTLRPNMPRGEEAAPQQDVDMEEEGGITEAIKEKLDQKGKALTALRKSRGRKLPEGLTKAEEFSSFEQKKDIGGLHSTENPTILSMDAQEDIVVTGGADKQIVLFDTKGEHVIQSWKGHTKKISTVVLCPDKRTVVSAAADGQIRVWQPEKQESRCVLDSHAAAITGISLHPLNEYVLSVAIDGSWAFSDIEKERTIFAHRPKGVESDKPILCGEIHPDGLIFGTGTEDSVVRIWDLRQQLNAANFPGHSSPIKCLTFSEIGYHLATGSEDGTVKLWDLRKLDVLNSFVADSPATISSLSFDNSGAYLGIGSNDLKIMNVKPWQIVAEYDPSEKKAQSVNGVKFGANAASFMIVDKVLRLYGKP</sequence>
<dbReference type="PRINTS" id="PR00320">
    <property type="entry name" value="GPROTEINBRPT"/>
</dbReference>
<dbReference type="SUPFAM" id="SSF50978">
    <property type="entry name" value="WD40 repeat-like"/>
    <property type="match status" value="1"/>
</dbReference>
<dbReference type="Pfam" id="PF08606">
    <property type="entry name" value="Prp19"/>
    <property type="match status" value="1"/>
</dbReference>
<dbReference type="GO" id="GO:0005737">
    <property type="term" value="C:cytoplasm"/>
    <property type="evidence" value="ECO:0007669"/>
    <property type="project" value="TreeGrafter"/>
</dbReference>
<feature type="repeat" description="WD" evidence="14">
    <location>
        <begin position="379"/>
        <end position="420"/>
    </location>
</feature>
<feature type="repeat" description="WD" evidence="14">
    <location>
        <begin position="249"/>
        <end position="281"/>
    </location>
</feature>
<dbReference type="InterPro" id="IPR020472">
    <property type="entry name" value="WD40_PAC1"/>
</dbReference>
<dbReference type="PROSITE" id="PS50082">
    <property type="entry name" value="WD_REPEATS_2"/>
    <property type="match status" value="3"/>
</dbReference>
<dbReference type="CDD" id="cd00200">
    <property type="entry name" value="WD40"/>
    <property type="match status" value="1"/>
</dbReference>
<evidence type="ECO:0000256" key="12">
    <source>
        <dbReference type="ARBA" id="ARBA00023204"/>
    </source>
</evidence>
<evidence type="ECO:0000256" key="8">
    <source>
        <dbReference type="ARBA" id="ARBA00022728"/>
    </source>
</evidence>
<accession>A0AA36GDR4</accession>
<dbReference type="GO" id="GO:0000398">
    <property type="term" value="P:mRNA splicing, via spliceosome"/>
    <property type="evidence" value="ECO:0007669"/>
    <property type="project" value="InterPro"/>
</dbReference>
<evidence type="ECO:0000256" key="13">
    <source>
        <dbReference type="ARBA" id="ARBA00023242"/>
    </source>
</evidence>
<protein>
    <recommendedName>
        <fullName evidence="5 15">Pre-mRNA-processing factor 19</fullName>
        <ecNumber evidence="4 15">2.3.2.27</ecNumber>
    </recommendedName>
</protein>
<keyword evidence="15" id="KW-0808">Transferase</keyword>
<dbReference type="AlphaFoldDB" id="A0AA36GDR4"/>
<dbReference type="Gene3D" id="3.30.40.10">
    <property type="entry name" value="Zinc/RING finger domain, C3HC4 (zinc finger)"/>
    <property type="match status" value="1"/>
</dbReference>
<comment type="similarity">
    <text evidence="3 15">Belongs to the WD repeat PRP19 family.</text>
</comment>
<comment type="function">
    <text evidence="15">Ubiquitin-protein ligase which is mainly involved pre-mRNA splicing and DNA repair. Required for pre-mRNA splicing as component of the spliceosome.</text>
</comment>
<dbReference type="InterPro" id="IPR013083">
    <property type="entry name" value="Znf_RING/FYVE/PHD"/>
</dbReference>
<comment type="subcellular location">
    <subcellularLocation>
        <location evidence="2">Nucleus</location>
        <location evidence="2">Nucleoplasm</location>
    </subcellularLocation>
</comment>
<dbReference type="InterPro" id="IPR038959">
    <property type="entry name" value="Prp19"/>
</dbReference>
<dbReference type="GO" id="GO:0070534">
    <property type="term" value="P:protein K63-linked ubiquitination"/>
    <property type="evidence" value="ECO:0007669"/>
    <property type="project" value="UniProtKB-UniRule"/>
</dbReference>
<dbReference type="InterPro" id="IPR003613">
    <property type="entry name" value="Ubox_domain"/>
</dbReference>
<keyword evidence="8 15" id="KW-0747">Spliceosome</keyword>
<organism evidence="17 18">
    <name type="scientific">Mesorhabditis spiculigera</name>
    <dbReference type="NCBI Taxonomy" id="96644"/>
    <lineage>
        <taxon>Eukaryota</taxon>
        <taxon>Metazoa</taxon>
        <taxon>Ecdysozoa</taxon>
        <taxon>Nematoda</taxon>
        <taxon>Chromadorea</taxon>
        <taxon>Rhabditida</taxon>
        <taxon>Rhabditina</taxon>
        <taxon>Rhabditomorpha</taxon>
        <taxon>Rhabditoidea</taxon>
        <taxon>Rhabditidae</taxon>
        <taxon>Mesorhabditinae</taxon>
        <taxon>Mesorhabditis</taxon>
    </lineage>
</organism>
<dbReference type="GO" id="GO:0000974">
    <property type="term" value="C:Prp19 complex"/>
    <property type="evidence" value="ECO:0007669"/>
    <property type="project" value="UniProtKB-UniRule"/>
</dbReference>
<dbReference type="PANTHER" id="PTHR43995">
    <property type="entry name" value="PRE-MRNA-PROCESSING FACTOR 19"/>
    <property type="match status" value="1"/>
</dbReference>
<dbReference type="GO" id="GO:0005654">
    <property type="term" value="C:nucleoplasm"/>
    <property type="evidence" value="ECO:0007669"/>
    <property type="project" value="UniProtKB-SubCell"/>
</dbReference>
<keyword evidence="15" id="KW-0833">Ubl conjugation pathway</keyword>
<keyword evidence="10 15" id="KW-0227">DNA damage</keyword>
<dbReference type="InterPro" id="IPR019775">
    <property type="entry name" value="WD40_repeat_CS"/>
</dbReference>
<keyword evidence="9" id="KW-0677">Repeat</keyword>
<evidence type="ECO:0000256" key="14">
    <source>
        <dbReference type="PROSITE-ProRule" id="PRU00221"/>
    </source>
</evidence>